<dbReference type="InterPro" id="IPR029063">
    <property type="entry name" value="SAM-dependent_MTases_sf"/>
</dbReference>
<organism evidence="2 3">
    <name type="scientific">Amycolatopsis cynarae</name>
    <dbReference type="NCBI Taxonomy" id="2995223"/>
    <lineage>
        <taxon>Bacteria</taxon>
        <taxon>Bacillati</taxon>
        <taxon>Actinomycetota</taxon>
        <taxon>Actinomycetes</taxon>
        <taxon>Pseudonocardiales</taxon>
        <taxon>Pseudonocardiaceae</taxon>
        <taxon>Amycolatopsis</taxon>
    </lineage>
</organism>
<evidence type="ECO:0008006" key="4">
    <source>
        <dbReference type="Google" id="ProtNLM"/>
    </source>
</evidence>
<reference evidence="2" key="1">
    <citation type="submission" date="2022-11" db="EMBL/GenBank/DDBJ databases">
        <authorList>
            <person name="Mo P."/>
        </authorList>
    </citation>
    <scope>NUCLEOTIDE SEQUENCE</scope>
    <source>
        <strain evidence="2">HUAS 11-8</strain>
    </source>
</reference>
<dbReference type="Proteomes" id="UP001163203">
    <property type="component" value="Chromosome"/>
</dbReference>
<dbReference type="Gene3D" id="3.40.50.150">
    <property type="entry name" value="Vaccinia Virus protein VP39"/>
    <property type="match status" value="1"/>
</dbReference>
<keyword evidence="3" id="KW-1185">Reference proteome</keyword>
<protein>
    <recommendedName>
        <fullName evidence="4">Class I SAM-dependent methyltransferase</fullName>
    </recommendedName>
</protein>
<dbReference type="EMBL" id="CP113836">
    <property type="protein sequence ID" value="WAL67968.1"/>
    <property type="molecule type" value="Genomic_DNA"/>
</dbReference>
<name>A0ABY7B8G0_9PSEU</name>
<feature type="region of interest" description="Disordered" evidence="1">
    <location>
        <begin position="65"/>
        <end position="84"/>
    </location>
</feature>
<dbReference type="RefSeq" id="WP_268758065.1">
    <property type="nucleotide sequence ID" value="NZ_CP113836.1"/>
</dbReference>
<evidence type="ECO:0000313" key="3">
    <source>
        <dbReference type="Proteomes" id="UP001163203"/>
    </source>
</evidence>
<gene>
    <name evidence="2" type="ORF">ORV05_09415</name>
</gene>
<proteinExistence type="predicted"/>
<accession>A0ABY7B8G0</accession>
<dbReference type="SUPFAM" id="SSF53335">
    <property type="entry name" value="S-adenosyl-L-methionine-dependent methyltransferases"/>
    <property type="match status" value="1"/>
</dbReference>
<evidence type="ECO:0000256" key="1">
    <source>
        <dbReference type="SAM" id="MobiDB-lite"/>
    </source>
</evidence>
<evidence type="ECO:0000313" key="2">
    <source>
        <dbReference type="EMBL" id="WAL67968.1"/>
    </source>
</evidence>
<sequence length="205" mass="21569">MPTRITETTADAIGPWFAPTSADPAGAVAFLAELADRVTHRRGTGRVFVPGGGPVAGALAGEGYRVTDGTDRTDGTAGTDGPLGSGPRFDVVFSGSDELARLLAQRDQLRLVRRLAAFLRPGGALVIQGRHPDPAAWARDALVADHDPLRQTLLLAGARFPQRYVWPAELDLMAELAGLAPEGCWGGWYGEPVVCGGVVVSVFRS</sequence>